<dbReference type="RefSeq" id="WP_192833622.1">
    <property type="nucleotide sequence ID" value="NZ_JADAZL010000001.1"/>
</dbReference>
<keyword evidence="4" id="KW-1185">Reference proteome</keyword>
<dbReference type="InterPro" id="IPR046159">
    <property type="entry name" value="DUF6161"/>
</dbReference>
<evidence type="ECO:0000313" key="4">
    <source>
        <dbReference type="Proteomes" id="UP000619170"/>
    </source>
</evidence>
<reference evidence="4" key="2">
    <citation type="submission" date="2023-07" db="EMBL/GenBank/DDBJ databases">
        <title>Acinetobacter oleivorans assembled AC1583.</title>
        <authorList>
            <person name="Yeo C.C."/>
        </authorList>
    </citation>
    <scope>NUCLEOTIDE SEQUENCE [LARGE SCALE GENOMIC DNA]</scope>
    <source>
        <strain evidence="4">AC1583</strain>
    </source>
</reference>
<feature type="domain" description="DUF6161" evidence="2">
    <location>
        <begin position="174"/>
        <end position="389"/>
    </location>
</feature>
<keyword evidence="1" id="KW-1133">Transmembrane helix</keyword>
<accession>A0ABR9NFB7</accession>
<evidence type="ECO:0000313" key="3">
    <source>
        <dbReference type="EMBL" id="MBE2163606.1"/>
    </source>
</evidence>
<name>A0ABR9NFB7_9GAMM</name>
<dbReference type="Pfam" id="PF19658">
    <property type="entry name" value="DUF6161"/>
    <property type="match status" value="1"/>
</dbReference>
<dbReference type="Proteomes" id="UP000619170">
    <property type="component" value="Unassembled WGS sequence"/>
</dbReference>
<gene>
    <name evidence="3" type="ORF">IIQ43_03525</name>
</gene>
<sequence>MNFDLNIKDTFGKEFQFNNRQEIRSFLNLEKEYWLAKRKEIGKSLSGNFPAFPEQAEQFLAHFDLYEKAVLLEPQPDNLAQLKHNYEGAKTQFIQWCIQYWIYRGNAHTEALLDAYKYSNESGVAFWNAIKNHRVENNSQRFDSFAGIMMAYEFLFQNESFLNKRRYTEKRTFITLRNELEDERNKQISNFAEFNEEYSKWYKNLQGNINDWFKDCRERSDSTINNHSTFFNQMTEHAIERHTELENLYAEKLRLEKPAKYWEARAKQLKIQGVIWSVLLVVVLLIGIGYFTLLFKYWFTGQQISISLHSLQGAVLLTVIISTFIFSIRVLSRLVFSSFHLQRDAEERQQLAYVYLALSNETKVDEESRKIILQSLFSRAETGLLASESGPTMPAVDGITGLVSKINK</sequence>
<dbReference type="EMBL" id="JADAZL010000001">
    <property type="protein sequence ID" value="MBE2163606.1"/>
    <property type="molecule type" value="Genomic_DNA"/>
</dbReference>
<feature type="transmembrane region" description="Helical" evidence="1">
    <location>
        <begin position="274"/>
        <end position="299"/>
    </location>
</feature>
<proteinExistence type="predicted"/>
<organism evidence="3 4">
    <name type="scientific">Acinetobacter oleivorans</name>
    <dbReference type="NCBI Taxonomy" id="1148157"/>
    <lineage>
        <taxon>Bacteria</taxon>
        <taxon>Pseudomonadati</taxon>
        <taxon>Pseudomonadota</taxon>
        <taxon>Gammaproteobacteria</taxon>
        <taxon>Moraxellales</taxon>
        <taxon>Moraxellaceae</taxon>
        <taxon>Acinetobacter</taxon>
    </lineage>
</organism>
<evidence type="ECO:0000256" key="1">
    <source>
        <dbReference type="SAM" id="Phobius"/>
    </source>
</evidence>
<keyword evidence="1" id="KW-0472">Membrane</keyword>
<reference evidence="3 4" key="1">
    <citation type="submission" date="2020-10" db="EMBL/GenBank/DDBJ databases">
        <authorList>
            <person name="Mohd Rani F."/>
        </authorList>
    </citation>
    <scope>NUCLEOTIDE SEQUENCE [LARGE SCALE GENOMIC DNA]</scope>
    <source>
        <strain evidence="3 4">AC1583</strain>
    </source>
</reference>
<evidence type="ECO:0000259" key="2">
    <source>
        <dbReference type="Pfam" id="PF19658"/>
    </source>
</evidence>
<comment type="caution">
    <text evidence="3">The sequence shown here is derived from an EMBL/GenBank/DDBJ whole genome shotgun (WGS) entry which is preliminary data.</text>
</comment>
<protein>
    <recommendedName>
        <fullName evidence="2">DUF6161 domain-containing protein</fullName>
    </recommendedName>
</protein>
<keyword evidence="1" id="KW-0812">Transmembrane</keyword>
<feature type="transmembrane region" description="Helical" evidence="1">
    <location>
        <begin position="311"/>
        <end position="331"/>
    </location>
</feature>